<dbReference type="RefSeq" id="WP_111635288.1">
    <property type="nucleotide sequence ID" value="NZ_QLLR01000024.1"/>
</dbReference>
<dbReference type="InterPro" id="IPR051782">
    <property type="entry name" value="ABC_Transporter_VariousFunc"/>
</dbReference>
<name>A0A327SC52_9SPHI</name>
<dbReference type="GO" id="GO:0005524">
    <property type="term" value="F:ATP binding"/>
    <property type="evidence" value="ECO:0007669"/>
    <property type="project" value="UniProtKB-KW"/>
</dbReference>
<feature type="domain" description="ABC transporter" evidence="4">
    <location>
        <begin position="2"/>
        <end position="217"/>
    </location>
</feature>
<dbReference type="InterPro" id="IPR027417">
    <property type="entry name" value="P-loop_NTPase"/>
</dbReference>
<evidence type="ECO:0000313" key="5">
    <source>
        <dbReference type="EMBL" id="RAJ26195.1"/>
    </source>
</evidence>
<keyword evidence="1" id="KW-0813">Transport</keyword>
<dbReference type="Gene3D" id="3.40.50.300">
    <property type="entry name" value="P-loop containing nucleotide triphosphate hydrolases"/>
    <property type="match status" value="1"/>
</dbReference>
<dbReference type="OrthoDB" id="9801987at2"/>
<dbReference type="GO" id="GO:0016887">
    <property type="term" value="F:ATP hydrolysis activity"/>
    <property type="evidence" value="ECO:0007669"/>
    <property type="project" value="InterPro"/>
</dbReference>
<dbReference type="InterPro" id="IPR003439">
    <property type="entry name" value="ABC_transporter-like_ATP-bd"/>
</dbReference>
<evidence type="ECO:0000256" key="3">
    <source>
        <dbReference type="ARBA" id="ARBA00022840"/>
    </source>
</evidence>
<comment type="caution">
    <text evidence="5">The sequence shown here is derived from an EMBL/GenBank/DDBJ whole genome shotgun (WGS) entry which is preliminary data.</text>
</comment>
<dbReference type="AlphaFoldDB" id="A0A327SC52"/>
<dbReference type="InterPro" id="IPR017871">
    <property type="entry name" value="ABC_transporter-like_CS"/>
</dbReference>
<gene>
    <name evidence="5" type="ORF">LY11_03901</name>
</gene>
<keyword evidence="2" id="KW-0547">Nucleotide-binding</keyword>
<reference evidence="5 6" key="1">
    <citation type="submission" date="2018-06" db="EMBL/GenBank/DDBJ databases">
        <title>Genomic Encyclopedia of Archaeal and Bacterial Type Strains, Phase II (KMG-II): from individual species to whole genera.</title>
        <authorList>
            <person name="Goeker M."/>
        </authorList>
    </citation>
    <scope>NUCLEOTIDE SEQUENCE [LARGE SCALE GENOMIC DNA]</scope>
    <source>
        <strain evidence="5 6">DSM 14825</strain>
    </source>
</reference>
<dbReference type="Pfam" id="PF00005">
    <property type="entry name" value="ABC_tran"/>
    <property type="match status" value="1"/>
</dbReference>
<dbReference type="PANTHER" id="PTHR42939:SF1">
    <property type="entry name" value="ABC TRANSPORTER ATP-BINDING PROTEIN ALBC-RELATED"/>
    <property type="match status" value="1"/>
</dbReference>
<protein>
    <submittedName>
        <fullName evidence="5">ABC-2 type transport system ATP-binding protein</fullName>
    </submittedName>
</protein>
<evidence type="ECO:0000313" key="6">
    <source>
        <dbReference type="Proteomes" id="UP000249754"/>
    </source>
</evidence>
<proteinExistence type="predicted"/>
<keyword evidence="3 5" id="KW-0067">ATP-binding</keyword>
<dbReference type="SUPFAM" id="SSF52540">
    <property type="entry name" value="P-loop containing nucleoside triphosphate hydrolases"/>
    <property type="match status" value="1"/>
</dbReference>
<evidence type="ECO:0000256" key="2">
    <source>
        <dbReference type="ARBA" id="ARBA00022741"/>
    </source>
</evidence>
<dbReference type="PANTHER" id="PTHR42939">
    <property type="entry name" value="ABC TRANSPORTER ATP-BINDING PROTEIN ALBC-RELATED"/>
    <property type="match status" value="1"/>
</dbReference>
<accession>A0A327SC52</accession>
<sequence>MLSFVNYQKSYNNFPALKIDDHTIDPGIYWIKGANGSGKSTLLKTIAGILDFKGDIILHPSTADPANPISIKKHTLGFRKRVNFAEAEPIFPDFLTGQEMVSLFSAAKGGEQGQAVYYIESMKMTSYINRPLGTYSSGMLKKLSLILAFLGKPEIILLDEPLITVDVESLEVLYQWITEKHEKDKTSFLLASHQPFESSALPLIKNILIENQHLINL</sequence>
<evidence type="ECO:0000259" key="4">
    <source>
        <dbReference type="PROSITE" id="PS50893"/>
    </source>
</evidence>
<dbReference type="PROSITE" id="PS50893">
    <property type="entry name" value="ABC_TRANSPORTER_2"/>
    <property type="match status" value="1"/>
</dbReference>
<dbReference type="EMBL" id="QLLR01000024">
    <property type="protein sequence ID" value="RAJ26195.1"/>
    <property type="molecule type" value="Genomic_DNA"/>
</dbReference>
<dbReference type="Proteomes" id="UP000249754">
    <property type="component" value="Unassembled WGS sequence"/>
</dbReference>
<evidence type="ECO:0000256" key="1">
    <source>
        <dbReference type="ARBA" id="ARBA00022448"/>
    </source>
</evidence>
<organism evidence="5 6">
    <name type="scientific">Pedobacter cryoconitis</name>
    <dbReference type="NCBI Taxonomy" id="188932"/>
    <lineage>
        <taxon>Bacteria</taxon>
        <taxon>Pseudomonadati</taxon>
        <taxon>Bacteroidota</taxon>
        <taxon>Sphingobacteriia</taxon>
        <taxon>Sphingobacteriales</taxon>
        <taxon>Sphingobacteriaceae</taxon>
        <taxon>Pedobacter</taxon>
    </lineage>
</organism>
<dbReference type="PROSITE" id="PS00211">
    <property type="entry name" value="ABC_TRANSPORTER_1"/>
    <property type="match status" value="1"/>
</dbReference>